<comment type="caution">
    <text evidence="1">The sequence shown here is derived from an EMBL/GenBank/DDBJ whole genome shotgun (WGS) entry which is preliminary data.</text>
</comment>
<dbReference type="Proteomes" id="UP000299102">
    <property type="component" value="Unassembled WGS sequence"/>
</dbReference>
<evidence type="ECO:0000313" key="1">
    <source>
        <dbReference type="EMBL" id="GBP14195.1"/>
    </source>
</evidence>
<gene>
    <name evidence="1" type="ORF">EVAR_7626_1</name>
</gene>
<name>A0A4C1TJ94_EUMVA</name>
<dbReference type="AlphaFoldDB" id="A0A4C1TJ94"/>
<proteinExistence type="predicted"/>
<accession>A0A4C1TJ94</accession>
<protein>
    <submittedName>
        <fullName evidence="1">Uncharacterized protein</fullName>
    </submittedName>
</protein>
<reference evidence="1 2" key="1">
    <citation type="journal article" date="2019" name="Commun. Biol.">
        <title>The bagworm genome reveals a unique fibroin gene that provides high tensile strength.</title>
        <authorList>
            <person name="Kono N."/>
            <person name="Nakamura H."/>
            <person name="Ohtoshi R."/>
            <person name="Tomita M."/>
            <person name="Numata K."/>
            <person name="Arakawa K."/>
        </authorList>
    </citation>
    <scope>NUCLEOTIDE SEQUENCE [LARGE SCALE GENOMIC DNA]</scope>
</reference>
<evidence type="ECO:0000313" key="2">
    <source>
        <dbReference type="Proteomes" id="UP000299102"/>
    </source>
</evidence>
<keyword evidence="2" id="KW-1185">Reference proteome</keyword>
<sequence>MWSGRELGKRREPALDYGRRKSLCPAVHGEWSRNTIERVERSNRRMREVGTALGSMTSAGRNGCDISKGCHGRAAGAASAADKAGPNFDCSSGGHCQLDSNVIYGGISLRSVKCNAV</sequence>
<organism evidence="1 2">
    <name type="scientific">Eumeta variegata</name>
    <name type="common">Bagworm moth</name>
    <name type="synonym">Eumeta japonica</name>
    <dbReference type="NCBI Taxonomy" id="151549"/>
    <lineage>
        <taxon>Eukaryota</taxon>
        <taxon>Metazoa</taxon>
        <taxon>Ecdysozoa</taxon>
        <taxon>Arthropoda</taxon>
        <taxon>Hexapoda</taxon>
        <taxon>Insecta</taxon>
        <taxon>Pterygota</taxon>
        <taxon>Neoptera</taxon>
        <taxon>Endopterygota</taxon>
        <taxon>Lepidoptera</taxon>
        <taxon>Glossata</taxon>
        <taxon>Ditrysia</taxon>
        <taxon>Tineoidea</taxon>
        <taxon>Psychidae</taxon>
        <taxon>Oiketicinae</taxon>
        <taxon>Eumeta</taxon>
    </lineage>
</organism>
<dbReference type="EMBL" id="BGZK01000062">
    <property type="protein sequence ID" value="GBP14195.1"/>
    <property type="molecule type" value="Genomic_DNA"/>
</dbReference>